<proteinExistence type="predicted"/>
<comment type="caution">
    <text evidence="1">The sequence shown here is derived from an EMBL/GenBank/DDBJ whole genome shotgun (WGS) entry which is preliminary data.</text>
</comment>
<organism evidence="1 2">
    <name type="scientific">Kineococcus aurantiacus</name>
    <dbReference type="NCBI Taxonomy" id="37633"/>
    <lineage>
        <taxon>Bacteria</taxon>
        <taxon>Bacillati</taxon>
        <taxon>Actinomycetota</taxon>
        <taxon>Actinomycetes</taxon>
        <taxon>Kineosporiales</taxon>
        <taxon>Kineosporiaceae</taxon>
        <taxon>Kineococcus</taxon>
    </lineage>
</organism>
<accession>A0A7Y9DQC2</accession>
<name>A0A7Y9DQC2_9ACTN</name>
<sequence length="478" mass="52307">MTASTTRRATISIVQPRGYVHSLVLLDPALYLQEQLRRRGVRVQVVKNRLTAGEVNFVFGAHLGFDRRWCEQFDCVFVNLEQLGPSGAALSNRYLQLLRENRVVDYDPAHREHLGPAHAAAPLLSFGYAPYLAPADPVPIEERPLDLLFFGSFNERRKTVLERLQRAGANVFTAPFGVYGADRDDLVRQAKAVVNVGHYGSGRFEQVRASVVLSCGTPLVSEVRPPGDDVGVYTSTVHWFDPEAPEAFLEFFRSPEFAARSHAMLEEFARTPAPAAGVYDELASWAKVSPVPTMPVPSLREAAARDGSPVRVVLDAPEGYRPGWVNVSTRPERRPDWLLPAFSDRGELTVATERWGPVGVVGGEADVVELGEVDPHPVRLDAVLRWALHLLAENGAVSLVWPGGAPVEVLESALQELWLHEDPRHLLALMHASAVPATPGTPAGSPPAARVVLRKTPCSPTQRSLGMAAGQTFGRYAE</sequence>
<reference evidence="1 2" key="1">
    <citation type="submission" date="2020-07" db="EMBL/GenBank/DDBJ databases">
        <title>Sequencing the genomes of 1000 actinobacteria strains.</title>
        <authorList>
            <person name="Klenk H.-P."/>
        </authorList>
    </citation>
    <scope>NUCLEOTIDE SEQUENCE [LARGE SCALE GENOMIC DNA]</scope>
    <source>
        <strain evidence="1 2">DSM 7487</strain>
    </source>
</reference>
<dbReference type="RefSeq" id="WP_179755070.1">
    <property type="nucleotide sequence ID" value="NZ_BAAAGN010000026.1"/>
</dbReference>
<evidence type="ECO:0000313" key="2">
    <source>
        <dbReference type="Proteomes" id="UP000521922"/>
    </source>
</evidence>
<protein>
    <recommendedName>
        <fullName evidence="3">Glycosyltransferase family 1 protein</fullName>
    </recommendedName>
</protein>
<dbReference type="AlphaFoldDB" id="A0A7Y9DQC2"/>
<evidence type="ECO:0000313" key="1">
    <source>
        <dbReference type="EMBL" id="NYD24586.1"/>
    </source>
</evidence>
<dbReference type="Proteomes" id="UP000521922">
    <property type="component" value="Unassembled WGS sequence"/>
</dbReference>
<dbReference type="EMBL" id="JACCBB010000001">
    <property type="protein sequence ID" value="NYD24586.1"/>
    <property type="molecule type" value="Genomic_DNA"/>
</dbReference>
<gene>
    <name evidence="1" type="ORF">BJ968_004126</name>
</gene>
<keyword evidence="2" id="KW-1185">Reference proteome</keyword>
<evidence type="ECO:0008006" key="3">
    <source>
        <dbReference type="Google" id="ProtNLM"/>
    </source>
</evidence>